<evidence type="ECO:0000313" key="1">
    <source>
        <dbReference type="EMBL" id="PSI02566.1"/>
    </source>
</evidence>
<dbReference type="EMBL" id="PXVC01000004">
    <property type="protein sequence ID" value="PSI02566.1"/>
    <property type="molecule type" value="Genomic_DNA"/>
</dbReference>
<dbReference type="AlphaFoldDB" id="A0A2P7EH47"/>
<keyword evidence="2" id="KW-1185">Reference proteome</keyword>
<dbReference type="Pfam" id="PF20035">
    <property type="entry name" value="DUF6439"/>
    <property type="match status" value="1"/>
</dbReference>
<name>A0A2P7EH47_9SYNE</name>
<organism evidence="1 2">
    <name type="scientific">Synechococcus lacustris str. Tous</name>
    <dbReference type="NCBI Taxonomy" id="1910958"/>
    <lineage>
        <taxon>Bacteria</taxon>
        <taxon>Bacillati</taxon>
        <taxon>Cyanobacteriota</taxon>
        <taxon>Cyanophyceae</taxon>
        <taxon>Synechococcales</taxon>
        <taxon>Synechococcaceae</taxon>
        <taxon>Synechococcus</taxon>
    </lineage>
</organism>
<gene>
    <name evidence="1" type="ORF">C7K08_01655</name>
</gene>
<proteinExistence type="predicted"/>
<dbReference type="InterPro" id="IPR045511">
    <property type="entry name" value="DUF6439"/>
</dbReference>
<protein>
    <submittedName>
        <fullName evidence="1">Uncharacterized protein</fullName>
    </submittedName>
</protein>
<reference evidence="2" key="1">
    <citation type="submission" date="2018-03" db="EMBL/GenBank/DDBJ databases">
        <title>Ecological and genomic features of two cosmopolitan and abundant freshwater picocyanobacteria.</title>
        <authorList>
            <person name="Cabello-Yeves P.J."/>
            <person name="Picazo A."/>
            <person name="Camacho A."/>
            <person name="Callieri C."/>
            <person name="Rosselli R."/>
            <person name="Roda-Garcia J."/>
            <person name="Coutinho F.H."/>
            <person name="Rodriguez-Valera F."/>
        </authorList>
    </citation>
    <scope>NUCLEOTIDE SEQUENCE [LARGE SCALE GENOMIC DNA]</scope>
    <source>
        <strain evidence="2">Tous</strain>
    </source>
</reference>
<sequence length="87" mass="9789">MPDFSADTELLNLSEAAKELHDLLKISDRDWHHLKTDPHRRASEQISAALIHALQANGPGDQAAVELLESALRWLKREQRDPGCPRS</sequence>
<comment type="caution">
    <text evidence="1">The sequence shown here is derived from an EMBL/GenBank/DDBJ whole genome shotgun (WGS) entry which is preliminary data.</text>
</comment>
<dbReference type="Proteomes" id="UP000240206">
    <property type="component" value="Unassembled WGS sequence"/>
</dbReference>
<accession>A0A2P7EH47</accession>
<dbReference type="RefSeq" id="WP_106498915.1">
    <property type="nucleotide sequence ID" value="NZ_PXVC01000004.1"/>
</dbReference>
<evidence type="ECO:0000313" key="2">
    <source>
        <dbReference type="Proteomes" id="UP000240206"/>
    </source>
</evidence>